<name>D8UIE0_VOLCA</name>
<dbReference type="EMBL" id="GL378414">
    <property type="protein sequence ID" value="EFJ40513.1"/>
    <property type="molecule type" value="Genomic_DNA"/>
</dbReference>
<dbReference type="InterPro" id="IPR051328">
    <property type="entry name" value="T7SS_ABC-Transporter"/>
</dbReference>
<accession>D8UIE0</accession>
<dbReference type="InterPro" id="IPR022703">
    <property type="entry name" value="DUF3533"/>
</dbReference>
<feature type="transmembrane region" description="Helical" evidence="5">
    <location>
        <begin position="445"/>
        <end position="466"/>
    </location>
</feature>
<dbReference type="PANTHER" id="PTHR43077">
    <property type="entry name" value="TRANSPORT PERMEASE YVFS-RELATED"/>
    <property type="match status" value="1"/>
</dbReference>
<feature type="transmembrane region" description="Helical" evidence="5">
    <location>
        <begin position="389"/>
        <end position="407"/>
    </location>
</feature>
<dbReference type="GO" id="GO:0016020">
    <property type="term" value="C:membrane"/>
    <property type="evidence" value="ECO:0007669"/>
    <property type="project" value="UniProtKB-SubCell"/>
</dbReference>
<protein>
    <recommendedName>
        <fullName evidence="6">DUF3533 domain-containing protein</fullName>
    </recommendedName>
</protein>
<evidence type="ECO:0000313" key="7">
    <source>
        <dbReference type="EMBL" id="EFJ40513.1"/>
    </source>
</evidence>
<dbReference type="eggNOG" id="ENOG502S9YP">
    <property type="taxonomic scope" value="Eukaryota"/>
</dbReference>
<dbReference type="Proteomes" id="UP000001058">
    <property type="component" value="Unassembled WGS sequence"/>
</dbReference>
<keyword evidence="8" id="KW-1185">Reference proteome</keyword>
<proteinExistence type="predicted"/>
<gene>
    <name evidence="7" type="ORF">VOLCADRAFT_99691</name>
</gene>
<organism evidence="8">
    <name type="scientific">Volvox carteri f. nagariensis</name>
    <dbReference type="NCBI Taxonomy" id="3068"/>
    <lineage>
        <taxon>Eukaryota</taxon>
        <taxon>Viridiplantae</taxon>
        <taxon>Chlorophyta</taxon>
        <taxon>core chlorophytes</taxon>
        <taxon>Chlorophyceae</taxon>
        <taxon>CS clade</taxon>
        <taxon>Chlamydomonadales</taxon>
        <taxon>Volvocaceae</taxon>
        <taxon>Volvox</taxon>
    </lineage>
</organism>
<evidence type="ECO:0000256" key="5">
    <source>
        <dbReference type="SAM" id="Phobius"/>
    </source>
</evidence>
<feature type="transmembrane region" description="Helical" evidence="5">
    <location>
        <begin position="357"/>
        <end position="377"/>
    </location>
</feature>
<dbReference type="GeneID" id="9627895"/>
<feature type="transmembrane region" description="Helical" evidence="5">
    <location>
        <begin position="173"/>
        <end position="195"/>
    </location>
</feature>
<dbReference type="AlphaFoldDB" id="D8UIE0"/>
<comment type="subcellular location">
    <subcellularLocation>
        <location evidence="1">Membrane</location>
        <topology evidence="1">Multi-pass membrane protein</topology>
    </subcellularLocation>
</comment>
<evidence type="ECO:0000256" key="4">
    <source>
        <dbReference type="ARBA" id="ARBA00023136"/>
    </source>
</evidence>
<keyword evidence="2 5" id="KW-0812">Transmembrane</keyword>
<evidence type="ECO:0000313" key="8">
    <source>
        <dbReference type="Proteomes" id="UP000001058"/>
    </source>
</evidence>
<dbReference type="OrthoDB" id="538718at2759"/>
<evidence type="ECO:0000256" key="3">
    <source>
        <dbReference type="ARBA" id="ARBA00022989"/>
    </source>
</evidence>
<evidence type="ECO:0000256" key="1">
    <source>
        <dbReference type="ARBA" id="ARBA00004141"/>
    </source>
</evidence>
<feature type="domain" description="DUF3533" evidence="6">
    <location>
        <begin position="115"/>
        <end position="445"/>
    </location>
</feature>
<feature type="transmembrane region" description="Helical" evidence="5">
    <location>
        <begin position="230"/>
        <end position="251"/>
    </location>
</feature>
<dbReference type="Pfam" id="PF12051">
    <property type="entry name" value="DUF3533"/>
    <property type="match status" value="1"/>
</dbReference>
<evidence type="ECO:0000256" key="2">
    <source>
        <dbReference type="ARBA" id="ARBA00022692"/>
    </source>
</evidence>
<dbReference type="STRING" id="3068.D8UIE0"/>
<dbReference type="KEGG" id="vcn:VOLCADRAFT_99691"/>
<sequence length="502" mass="54102">MGFLLALHRGLLEPFGAAIGGFRFRTRLSNLHVTVLNCDVVPPATSLNATFAPLLPQLAPVPLATGLLAAAIWNSSNPLYDKLRWENGTCPGTSSTAVPGVGLCGTLEQEAACLASLSNKVLQGGPWAVLYFPSTFTSSYLSWFAGSGIAPQNQRPVSQYVYARGRDYSTCSYLSAIIANTLVPGLSSSLTWGLANNPGVMRGLSPGFLATGISLQQVDLAPVNNFGQHFATYIFCVLLWLGSSFVVVSSYQFKLPSEALLLNPSNHMRARDVVQGVADTTTNTTTNNNNNSLQQQQQQEEEEEVVSLRLVRLSQVARAVLVKALVASVFMFVLVVLLCVVLFALGRGTEQWHLNPGYAMAFGWYMSWSFVSINAVLLHVMGIERFSSISALLLILQLTSASGVLSTDLSNRFFYIGKGLPFFYGVRGFRTIFFGALQDKMYINWLVFTVGAYNVVLGPLGVLLVVHRVWSVPSRAAKQQRGGSAAEGVGEVVLPVAVAGTG</sequence>
<evidence type="ECO:0000259" key="6">
    <source>
        <dbReference type="Pfam" id="PF12051"/>
    </source>
</evidence>
<keyword evidence="4 5" id="KW-0472">Membrane</keyword>
<keyword evidence="3 5" id="KW-1133">Transmembrane helix</keyword>
<dbReference type="InParanoid" id="D8UIE0"/>
<feature type="transmembrane region" description="Helical" evidence="5">
    <location>
        <begin position="320"/>
        <end position="345"/>
    </location>
</feature>
<dbReference type="RefSeq" id="XP_002958437.1">
    <property type="nucleotide sequence ID" value="XM_002958391.1"/>
</dbReference>
<reference evidence="7 8" key="1">
    <citation type="journal article" date="2010" name="Science">
        <title>Genomic analysis of organismal complexity in the multicellular green alga Volvox carteri.</title>
        <authorList>
            <person name="Prochnik S.E."/>
            <person name="Umen J."/>
            <person name="Nedelcu A.M."/>
            <person name="Hallmann A."/>
            <person name="Miller S.M."/>
            <person name="Nishii I."/>
            <person name="Ferris P."/>
            <person name="Kuo A."/>
            <person name="Mitros T."/>
            <person name="Fritz-Laylin L.K."/>
            <person name="Hellsten U."/>
            <person name="Chapman J."/>
            <person name="Simakov O."/>
            <person name="Rensing S.A."/>
            <person name="Terry A."/>
            <person name="Pangilinan J."/>
            <person name="Kapitonov V."/>
            <person name="Jurka J."/>
            <person name="Salamov A."/>
            <person name="Shapiro H."/>
            <person name="Schmutz J."/>
            <person name="Grimwood J."/>
            <person name="Lindquist E."/>
            <person name="Lucas S."/>
            <person name="Grigoriev I.V."/>
            <person name="Schmitt R."/>
            <person name="Kirk D."/>
            <person name="Rokhsar D.S."/>
        </authorList>
    </citation>
    <scope>NUCLEOTIDE SEQUENCE [LARGE SCALE GENOMIC DNA]</scope>
    <source>
        <strain evidence="8">f. Nagariensis / Eve</strain>
    </source>
</reference>
<dbReference type="PANTHER" id="PTHR43077:SF10">
    <property type="entry name" value="TRANSPORT PERMEASE PROTEIN"/>
    <property type="match status" value="1"/>
</dbReference>